<organism evidence="8 9">
    <name type="scientific">Thermoanaerobacter pentosaceus</name>
    <dbReference type="NCBI Taxonomy" id="694059"/>
    <lineage>
        <taxon>Bacteria</taxon>
        <taxon>Bacillati</taxon>
        <taxon>Bacillota</taxon>
        <taxon>Clostridia</taxon>
        <taxon>Thermoanaerobacterales</taxon>
        <taxon>Thermoanaerobacteraceae</taxon>
        <taxon>Thermoanaerobacter</taxon>
    </lineage>
</organism>
<dbReference type="SMART" id="SM00729">
    <property type="entry name" value="Elp3"/>
    <property type="match status" value="1"/>
</dbReference>
<dbReference type="PROSITE" id="PS51918">
    <property type="entry name" value="RADICAL_SAM"/>
    <property type="match status" value="1"/>
</dbReference>
<dbReference type="InterPro" id="IPR007197">
    <property type="entry name" value="rSAM"/>
</dbReference>
<dbReference type="InterPro" id="IPR050377">
    <property type="entry name" value="Radical_SAM_PqqE_MftC-like"/>
</dbReference>
<evidence type="ECO:0000256" key="3">
    <source>
        <dbReference type="ARBA" id="ARBA00022691"/>
    </source>
</evidence>
<keyword evidence="2" id="KW-0004">4Fe-4S</keyword>
<sequence length="353" mass="39899">MNKIFSSPLHVCWDATYRCNLKCLHCCFGDRNNSESIDKELTTLDAKMLFDELADLKVISFQFAGGEPMIRNDFFELAEYICRKNIVTTVATNGLYIDEYAARKMKKIGIRGVQISIDGVSKEQHEFIRGKDTFSRTLEAIYHLKNANVPVLIATLVHKKNVDDLYALIDFLNSVGVSNMRLQFLLPQGNAINNLDKLFVDLDNIKRIIYKLYEHPLIKQKKFDLVLPCFIPTIIGQKNFNIGRGSFLINSCGAGTYSVNINPFGDVTACGVLTDEKWVCGNIRNDSLKNIWNKSEGFSIWRQVPQLKGKCNSCDIFNECRGGCRASAYLITGDINASDPLCWRGEKVNEETC</sequence>
<dbReference type="EMBL" id="JAURUP010000002">
    <property type="protein sequence ID" value="MDP9749873.1"/>
    <property type="molecule type" value="Genomic_DNA"/>
</dbReference>
<gene>
    <name evidence="8" type="ORF">J2S24_000337</name>
</gene>
<evidence type="ECO:0000313" key="9">
    <source>
        <dbReference type="Proteomes" id="UP001223886"/>
    </source>
</evidence>
<dbReference type="Pfam" id="PF13186">
    <property type="entry name" value="SPASM"/>
    <property type="match status" value="1"/>
</dbReference>
<name>A0ABT9M172_9THEO</name>
<reference evidence="8 9" key="1">
    <citation type="submission" date="2023-07" db="EMBL/GenBank/DDBJ databases">
        <title>Genomic Encyclopedia of Type Strains, Phase IV (KMG-IV): sequencing the most valuable type-strain genomes for metagenomic binning, comparative biology and taxonomic classification.</title>
        <authorList>
            <person name="Goeker M."/>
        </authorList>
    </citation>
    <scope>NUCLEOTIDE SEQUENCE [LARGE SCALE GENOMIC DNA]</scope>
    <source>
        <strain evidence="8 9">DSM 25963</strain>
    </source>
</reference>
<dbReference type="InterPro" id="IPR017200">
    <property type="entry name" value="PqqE-like"/>
</dbReference>
<evidence type="ECO:0000256" key="4">
    <source>
        <dbReference type="ARBA" id="ARBA00022723"/>
    </source>
</evidence>
<keyword evidence="3" id="KW-0949">S-adenosyl-L-methionine</keyword>
<feature type="domain" description="Radical SAM core" evidence="7">
    <location>
        <begin position="5"/>
        <end position="216"/>
    </location>
</feature>
<dbReference type="RefSeq" id="WP_028992195.1">
    <property type="nucleotide sequence ID" value="NZ_JAURUP010000002.1"/>
</dbReference>
<dbReference type="InterPro" id="IPR023885">
    <property type="entry name" value="4Fe4S-binding_SPASM_dom"/>
</dbReference>
<evidence type="ECO:0000256" key="1">
    <source>
        <dbReference type="ARBA" id="ARBA00001966"/>
    </source>
</evidence>
<dbReference type="NCBIfam" id="TIGR04085">
    <property type="entry name" value="rSAM_more_4Fe4S"/>
    <property type="match status" value="1"/>
</dbReference>
<evidence type="ECO:0000256" key="2">
    <source>
        <dbReference type="ARBA" id="ARBA00022485"/>
    </source>
</evidence>
<dbReference type="Gene3D" id="3.20.20.70">
    <property type="entry name" value="Aldolase class I"/>
    <property type="match status" value="1"/>
</dbReference>
<protein>
    <submittedName>
        <fullName evidence="8">Radical SAM protein with 4Fe4S-binding SPASM domain</fullName>
    </submittedName>
</protein>
<dbReference type="Proteomes" id="UP001223886">
    <property type="component" value="Unassembled WGS sequence"/>
</dbReference>
<evidence type="ECO:0000256" key="5">
    <source>
        <dbReference type="ARBA" id="ARBA00023004"/>
    </source>
</evidence>
<keyword evidence="6" id="KW-0411">Iron-sulfur</keyword>
<keyword evidence="5" id="KW-0408">Iron</keyword>
<dbReference type="InterPro" id="IPR058240">
    <property type="entry name" value="rSAM_sf"/>
</dbReference>
<dbReference type="SFLD" id="SFLDS00029">
    <property type="entry name" value="Radical_SAM"/>
    <property type="match status" value="1"/>
</dbReference>
<accession>A0ABT9M172</accession>
<dbReference type="CDD" id="cd01335">
    <property type="entry name" value="Radical_SAM"/>
    <property type="match status" value="1"/>
</dbReference>
<keyword evidence="9" id="KW-1185">Reference proteome</keyword>
<keyword evidence="4" id="KW-0479">Metal-binding</keyword>
<dbReference type="CDD" id="cd21123">
    <property type="entry name" value="SPASM_MftC-like"/>
    <property type="match status" value="1"/>
</dbReference>
<dbReference type="InterPro" id="IPR013785">
    <property type="entry name" value="Aldolase_TIM"/>
</dbReference>
<evidence type="ECO:0000313" key="8">
    <source>
        <dbReference type="EMBL" id="MDP9749873.1"/>
    </source>
</evidence>
<dbReference type="PIRSF" id="PIRSF037420">
    <property type="entry name" value="PQQ_syn_pqqE"/>
    <property type="match status" value="1"/>
</dbReference>
<comment type="cofactor">
    <cofactor evidence="1">
        <name>[4Fe-4S] cluster</name>
        <dbReference type="ChEBI" id="CHEBI:49883"/>
    </cofactor>
</comment>
<dbReference type="PANTHER" id="PTHR11228:SF7">
    <property type="entry name" value="PQQA PEPTIDE CYCLASE"/>
    <property type="match status" value="1"/>
</dbReference>
<dbReference type="SFLD" id="SFLDG01067">
    <property type="entry name" value="SPASM/twitch_domain_containing"/>
    <property type="match status" value="1"/>
</dbReference>
<dbReference type="Pfam" id="PF04055">
    <property type="entry name" value="Radical_SAM"/>
    <property type="match status" value="1"/>
</dbReference>
<evidence type="ECO:0000259" key="7">
    <source>
        <dbReference type="PROSITE" id="PS51918"/>
    </source>
</evidence>
<dbReference type="SUPFAM" id="SSF102114">
    <property type="entry name" value="Radical SAM enzymes"/>
    <property type="match status" value="1"/>
</dbReference>
<comment type="caution">
    <text evidence="8">The sequence shown here is derived from an EMBL/GenBank/DDBJ whole genome shotgun (WGS) entry which is preliminary data.</text>
</comment>
<evidence type="ECO:0000256" key="6">
    <source>
        <dbReference type="ARBA" id="ARBA00023014"/>
    </source>
</evidence>
<dbReference type="PANTHER" id="PTHR11228">
    <property type="entry name" value="RADICAL SAM DOMAIN PROTEIN"/>
    <property type="match status" value="1"/>
</dbReference>
<dbReference type="SFLD" id="SFLDG01386">
    <property type="entry name" value="main_SPASM_domain-containing"/>
    <property type="match status" value="1"/>
</dbReference>
<dbReference type="InterPro" id="IPR006638">
    <property type="entry name" value="Elp3/MiaA/NifB-like_rSAM"/>
</dbReference>
<proteinExistence type="predicted"/>